<dbReference type="GO" id="GO:0008897">
    <property type="term" value="F:holo-[acyl-carrier-protein] synthase activity"/>
    <property type="evidence" value="ECO:0007669"/>
    <property type="project" value="InterPro"/>
</dbReference>
<organism evidence="1 2">
    <name type="scientific">Microbacterium sediminis</name>
    <dbReference type="NCBI Taxonomy" id="904291"/>
    <lineage>
        <taxon>Bacteria</taxon>
        <taxon>Bacillati</taxon>
        <taxon>Actinomycetota</taxon>
        <taxon>Actinomycetes</taxon>
        <taxon>Micrococcales</taxon>
        <taxon>Microbacteriaceae</taxon>
        <taxon>Microbacterium</taxon>
    </lineage>
</organism>
<dbReference type="GO" id="GO:0000287">
    <property type="term" value="F:magnesium ion binding"/>
    <property type="evidence" value="ECO:0007669"/>
    <property type="project" value="InterPro"/>
</dbReference>
<dbReference type="Proteomes" id="UP000093355">
    <property type="component" value="Unassembled WGS sequence"/>
</dbReference>
<dbReference type="AlphaFoldDB" id="A0A1B9N872"/>
<name>A0A1B9N872_9MICO</name>
<dbReference type="STRING" id="904291.A7J15_09815"/>
<evidence type="ECO:0000313" key="2">
    <source>
        <dbReference type="Proteomes" id="UP000093355"/>
    </source>
</evidence>
<evidence type="ECO:0000313" key="1">
    <source>
        <dbReference type="EMBL" id="OCG72801.1"/>
    </source>
</evidence>
<dbReference type="InterPro" id="IPR037143">
    <property type="entry name" value="4-PPantetheinyl_Trfase_dom_sf"/>
</dbReference>
<dbReference type="RefSeq" id="WP_067027456.1">
    <property type="nucleotide sequence ID" value="NZ_CP038256.1"/>
</dbReference>
<comment type="caution">
    <text evidence="1">The sequence shown here is derived from an EMBL/GenBank/DDBJ whole genome shotgun (WGS) entry which is preliminary data.</text>
</comment>
<sequence>MRRIGEVLVAHAEASADRSASADALLGALIARLAPGADARVGRRCAVCGGTDHGAPVALGAPVVLSAAYAGGLVVAAGAPSARVSAVGIDAEPGAAGTILTELSNLVDPPPSLREWTRIEAALKADGRGLRVPPDAVRLDGDAARVPGRADPIALIDVPSPAGLVVSLAVAARPPRATR</sequence>
<dbReference type="EMBL" id="LXMD01000028">
    <property type="protein sequence ID" value="OCG72801.1"/>
    <property type="molecule type" value="Genomic_DNA"/>
</dbReference>
<proteinExistence type="predicted"/>
<protein>
    <submittedName>
        <fullName evidence="1">Uncharacterized protein</fullName>
    </submittedName>
</protein>
<dbReference type="OrthoDB" id="190168at2"/>
<accession>A0A1B9N872</accession>
<gene>
    <name evidence="1" type="ORF">A7J15_09815</name>
</gene>
<keyword evidence="2" id="KW-1185">Reference proteome</keyword>
<reference evidence="1 2" key="1">
    <citation type="submission" date="2016-05" db="EMBL/GenBank/DDBJ databases">
        <authorList>
            <person name="Lavstsen T."/>
            <person name="Jespersen J.S."/>
        </authorList>
    </citation>
    <scope>NUCLEOTIDE SEQUENCE [LARGE SCALE GENOMIC DNA]</scope>
    <source>
        <strain evidence="1 2">YLB-01</strain>
    </source>
</reference>
<dbReference type="SUPFAM" id="SSF56214">
    <property type="entry name" value="4'-phosphopantetheinyl transferase"/>
    <property type="match status" value="1"/>
</dbReference>